<dbReference type="OrthoDB" id="9814913at2"/>
<dbReference type="Gene3D" id="3.40.50.1000">
    <property type="entry name" value="HAD superfamily/HAD-like"/>
    <property type="match status" value="1"/>
</dbReference>
<dbReference type="GO" id="GO:0046872">
    <property type="term" value="F:metal ion binding"/>
    <property type="evidence" value="ECO:0007669"/>
    <property type="project" value="UniProtKB-KW"/>
</dbReference>
<dbReference type="InterPro" id="IPR036412">
    <property type="entry name" value="HAD-like_sf"/>
</dbReference>
<dbReference type="Proteomes" id="UP000288178">
    <property type="component" value="Unassembled WGS sequence"/>
</dbReference>
<keyword evidence="1 2" id="KW-0378">Hydrolase</keyword>
<dbReference type="EMBL" id="SACT01000002">
    <property type="protein sequence ID" value="RVT52780.1"/>
    <property type="molecule type" value="Genomic_DNA"/>
</dbReference>
<comment type="catalytic activity">
    <reaction evidence="2">
        <text>alpha,alpha-trehalose 6-phosphate + H2O = alpha,alpha-trehalose + phosphate</text>
        <dbReference type="Rhea" id="RHEA:23420"/>
        <dbReference type="ChEBI" id="CHEBI:15377"/>
        <dbReference type="ChEBI" id="CHEBI:16551"/>
        <dbReference type="ChEBI" id="CHEBI:43474"/>
        <dbReference type="ChEBI" id="CHEBI:58429"/>
        <dbReference type="EC" id="3.1.3.12"/>
    </reaction>
</comment>
<gene>
    <name evidence="3" type="primary">otsB</name>
    <name evidence="3" type="ORF">ENE75_10240</name>
</gene>
<dbReference type="AlphaFoldDB" id="A0A3S2U4B1"/>
<comment type="similarity">
    <text evidence="2">Belongs to the trehalose phosphatase family.</text>
</comment>
<dbReference type="RefSeq" id="WP_128198152.1">
    <property type="nucleotide sequence ID" value="NZ_SACT01000002.1"/>
</dbReference>
<dbReference type="InterPro" id="IPR003337">
    <property type="entry name" value="Trehalose_PPase"/>
</dbReference>
<dbReference type="GO" id="GO:0004805">
    <property type="term" value="F:trehalose-phosphatase activity"/>
    <property type="evidence" value="ECO:0007669"/>
    <property type="project" value="UniProtKB-EC"/>
</dbReference>
<dbReference type="PANTHER" id="PTHR43768">
    <property type="entry name" value="TREHALOSE 6-PHOSPHATE PHOSPHATASE"/>
    <property type="match status" value="1"/>
</dbReference>
<dbReference type="EC" id="3.1.3.12" evidence="2"/>
<evidence type="ECO:0000313" key="4">
    <source>
        <dbReference type="Proteomes" id="UP000288178"/>
    </source>
</evidence>
<sequence>MPDLPPLIAADAALFFDFDGTLADIAPRPDAVRVQPVVQRALGVMQHRLCGALAVLSGRPVADIDRHLQPLHLPAAGQHGAERRDALGAWHRVPPPALASVLPPLQALVQVHPALVLEVKTAALALHWRGDPALAAACRAAMQTAQAALPGMALMEGKMVLELKPAAADKGRALQAFMAEPPFAGRTPWFFGDDVTDEAGFAAVQALGGVAVKVGDGDTVARWRLPDPAAVRGWLETQAVEARA</sequence>
<accession>A0A3S2U4B1</accession>
<name>A0A3S2U4B1_9BURK</name>
<organism evidence="3 4">
    <name type="scientific">Rubrivivax albus</name>
    <dbReference type="NCBI Taxonomy" id="2499835"/>
    <lineage>
        <taxon>Bacteria</taxon>
        <taxon>Pseudomonadati</taxon>
        <taxon>Pseudomonadota</taxon>
        <taxon>Betaproteobacteria</taxon>
        <taxon>Burkholderiales</taxon>
        <taxon>Sphaerotilaceae</taxon>
        <taxon>Rubrivivax</taxon>
    </lineage>
</organism>
<proteinExistence type="inferred from homology"/>
<keyword evidence="2" id="KW-0479">Metal-binding</keyword>
<comment type="caution">
    <text evidence="3">The sequence shown here is derived from an EMBL/GenBank/DDBJ whole genome shotgun (WGS) entry which is preliminary data.</text>
</comment>
<dbReference type="Pfam" id="PF02358">
    <property type="entry name" value="Trehalose_PPase"/>
    <property type="match status" value="1"/>
</dbReference>
<dbReference type="CDD" id="cd01627">
    <property type="entry name" value="HAD_TPP"/>
    <property type="match status" value="1"/>
</dbReference>
<dbReference type="InterPro" id="IPR044651">
    <property type="entry name" value="OTSB-like"/>
</dbReference>
<dbReference type="InterPro" id="IPR023214">
    <property type="entry name" value="HAD_sf"/>
</dbReference>
<dbReference type="SUPFAM" id="SSF56784">
    <property type="entry name" value="HAD-like"/>
    <property type="match status" value="1"/>
</dbReference>
<dbReference type="GO" id="GO:0005992">
    <property type="term" value="P:trehalose biosynthetic process"/>
    <property type="evidence" value="ECO:0007669"/>
    <property type="project" value="UniProtKB-UniPathway"/>
</dbReference>
<evidence type="ECO:0000313" key="3">
    <source>
        <dbReference type="EMBL" id="RVT52780.1"/>
    </source>
</evidence>
<reference evidence="3 4" key="1">
    <citation type="submission" date="2019-01" db="EMBL/GenBank/DDBJ databases">
        <authorList>
            <person name="Chen W.-M."/>
        </authorList>
    </citation>
    <scope>NUCLEOTIDE SEQUENCE [LARGE SCALE GENOMIC DNA]</scope>
    <source>
        <strain evidence="3 4">ICH-3</strain>
    </source>
</reference>
<dbReference type="PANTHER" id="PTHR43768:SF3">
    <property type="entry name" value="TREHALOSE 6-PHOSPHATE PHOSPHATASE"/>
    <property type="match status" value="1"/>
</dbReference>
<keyword evidence="4" id="KW-1185">Reference proteome</keyword>
<protein>
    <recommendedName>
        <fullName evidence="2">Trehalose 6-phosphate phosphatase</fullName>
        <ecNumber evidence="2">3.1.3.12</ecNumber>
    </recommendedName>
</protein>
<dbReference type="UniPathway" id="UPA00299"/>
<comment type="function">
    <text evidence="2">Removes the phosphate from trehalose 6-phosphate to produce free trehalose.</text>
</comment>
<comment type="pathway">
    <text evidence="2">Glycan biosynthesis; trehalose biosynthesis.</text>
</comment>
<comment type="cofactor">
    <cofactor evidence="2">
        <name>Mg(2+)</name>
        <dbReference type="ChEBI" id="CHEBI:18420"/>
    </cofactor>
</comment>
<keyword evidence="2" id="KW-0460">Magnesium</keyword>
<evidence type="ECO:0000256" key="2">
    <source>
        <dbReference type="RuleBase" id="RU361117"/>
    </source>
</evidence>
<dbReference type="NCBIfam" id="TIGR00685">
    <property type="entry name" value="T6PP"/>
    <property type="match status" value="1"/>
</dbReference>
<evidence type="ECO:0000256" key="1">
    <source>
        <dbReference type="ARBA" id="ARBA00022801"/>
    </source>
</evidence>
<dbReference type="Gene3D" id="3.30.70.1020">
    <property type="entry name" value="Trehalose-6-phosphate phosphatase related protein, domain 2"/>
    <property type="match status" value="1"/>
</dbReference>